<dbReference type="EMBL" id="CP001810">
    <property type="protein sequence ID" value="ADL34863.1"/>
    <property type="molecule type" value="Genomic_DNA"/>
</dbReference>
<feature type="domain" description="Gfo/Idh/MocA-like oxidoreductase N-terminal" evidence="4">
    <location>
        <begin position="5"/>
        <end position="121"/>
    </location>
</feature>
<dbReference type="InterPro" id="IPR000683">
    <property type="entry name" value="Gfo/Idh/MocA-like_OxRdtase_N"/>
</dbReference>
<dbReference type="InterPro" id="IPR036291">
    <property type="entry name" value="NAD(P)-bd_dom_sf"/>
</dbReference>
<dbReference type="STRING" id="515622.bpr_I2130"/>
<dbReference type="HOGENOM" id="CLU_023194_7_2_9"/>
<proteinExistence type="inferred from homology"/>
<protein>
    <submittedName>
        <fullName evidence="6">Oxidoreductase GFO/IDH/MOCA family</fullName>
    </submittedName>
</protein>
<reference evidence="6 7" key="1">
    <citation type="journal article" date="2010" name="PLoS ONE">
        <title>The glycobiome of the rumen bacterium Butyrivibrio proteoclasticus B316(T) highlights adaptation to a polysaccharide-rich environment.</title>
        <authorList>
            <person name="Kelly W.J."/>
            <person name="Leahy S.C."/>
            <person name="Altermann E."/>
            <person name="Yeoman C.J."/>
            <person name="Dunne J.C."/>
            <person name="Kong Z."/>
            <person name="Pacheco D.M."/>
            <person name="Li D."/>
            <person name="Noel S.J."/>
            <person name="Moon C.D."/>
            <person name="Cookson A.L."/>
            <person name="Attwood G.T."/>
        </authorList>
    </citation>
    <scope>NUCLEOTIDE SEQUENCE [LARGE SCALE GENOMIC DNA]</scope>
    <source>
        <strain evidence="7">ATCC 51982 / DSM 14932 / B316</strain>
    </source>
</reference>
<dbReference type="PANTHER" id="PTHR22604">
    <property type="entry name" value="OXIDOREDUCTASES"/>
    <property type="match status" value="1"/>
</dbReference>
<organism evidence="6 7">
    <name type="scientific">Butyrivibrio proteoclasticus (strain ATCC 51982 / DSM 14932 / B316)</name>
    <name type="common">Clostridium proteoclasticum</name>
    <dbReference type="NCBI Taxonomy" id="515622"/>
    <lineage>
        <taxon>Bacteria</taxon>
        <taxon>Bacillati</taxon>
        <taxon>Bacillota</taxon>
        <taxon>Clostridia</taxon>
        <taxon>Lachnospirales</taxon>
        <taxon>Lachnospiraceae</taxon>
        <taxon>Butyrivibrio</taxon>
    </lineage>
</organism>
<dbReference type="KEGG" id="bpb:bpr_I2130"/>
<evidence type="ECO:0000256" key="2">
    <source>
        <dbReference type="ARBA" id="ARBA00023002"/>
    </source>
</evidence>
<evidence type="ECO:0000256" key="1">
    <source>
        <dbReference type="ARBA" id="ARBA00010928"/>
    </source>
</evidence>
<dbReference type="SUPFAM" id="SSF51735">
    <property type="entry name" value="NAD(P)-binding Rossmann-fold domains"/>
    <property type="match status" value="1"/>
</dbReference>
<dbReference type="Proteomes" id="UP000001299">
    <property type="component" value="Chromosome 1"/>
</dbReference>
<dbReference type="InterPro" id="IPR050984">
    <property type="entry name" value="Gfo/Idh/MocA_domain"/>
</dbReference>
<dbReference type="Pfam" id="PF22725">
    <property type="entry name" value="GFO_IDH_MocA_C3"/>
    <property type="match status" value="1"/>
</dbReference>
<dbReference type="GO" id="GO:0000166">
    <property type="term" value="F:nucleotide binding"/>
    <property type="evidence" value="ECO:0007669"/>
    <property type="project" value="InterPro"/>
</dbReference>
<dbReference type="Gene3D" id="3.30.360.10">
    <property type="entry name" value="Dihydrodipicolinate Reductase, domain 2"/>
    <property type="match status" value="1"/>
</dbReference>
<keyword evidence="7" id="KW-1185">Reference proteome</keyword>
<gene>
    <name evidence="6" type="ordered locus">bpr_I2130</name>
</gene>
<name>E0RVL4_BUTPB</name>
<dbReference type="Gene3D" id="3.40.50.720">
    <property type="entry name" value="NAD(P)-binding Rossmann-like Domain"/>
    <property type="match status" value="1"/>
</dbReference>
<evidence type="ECO:0000259" key="4">
    <source>
        <dbReference type="Pfam" id="PF01408"/>
    </source>
</evidence>
<evidence type="ECO:0000259" key="5">
    <source>
        <dbReference type="Pfam" id="PF22725"/>
    </source>
</evidence>
<dbReference type="SUPFAM" id="SSF55347">
    <property type="entry name" value="Glyceraldehyde-3-phosphate dehydrogenase-like, C-terminal domain"/>
    <property type="match status" value="1"/>
</dbReference>
<accession>E0RVL4</accession>
<dbReference type="Pfam" id="PF01408">
    <property type="entry name" value="GFO_IDH_MocA"/>
    <property type="match status" value="1"/>
</dbReference>
<evidence type="ECO:0000313" key="6">
    <source>
        <dbReference type="EMBL" id="ADL34863.1"/>
    </source>
</evidence>
<feature type="domain" description="GFO/IDH/MocA-like oxidoreductase" evidence="5">
    <location>
        <begin position="134"/>
        <end position="246"/>
    </location>
</feature>
<dbReference type="PANTHER" id="PTHR22604:SF105">
    <property type="entry name" value="TRANS-1,2-DIHYDROBENZENE-1,2-DIOL DEHYDROGENASE"/>
    <property type="match status" value="1"/>
</dbReference>
<dbReference type="InterPro" id="IPR055170">
    <property type="entry name" value="GFO_IDH_MocA-like_dom"/>
</dbReference>
<dbReference type="GO" id="GO:0016491">
    <property type="term" value="F:oxidoreductase activity"/>
    <property type="evidence" value="ECO:0007669"/>
    <property type="project" value="UniProtKB-KW"/>
</dbReference>
<keyword evidence="2" id="KW-0560">Oxidoreductase</keyword>
<feature type="region of interest" description="Disordered" evidence="3">
    <location>
        <begin position="329"/>
        <end position="379"/>
    </location>
</feature>
<evidence type="ECO:0000256" key="3">
    <source>
        <dbReference type="SAM" id="MobiDB-lite"/>
    </source>
</evidence>
<feature type="compositionally biased region" description="Polar residues" evidence="3">
    <location>
        <begin position="333"/>
        <end position="346"/>
    </location>
</feature>
<dbReference type="AlphaFoldDB" id="E0RVL4"/>
<dbReference type="RefSeq" id="WP_013281517.1">
    <property type="nucleotide sequence ID" value="NC_014387.1"/>
</dbReference>
<evidence type="ECO:0000313" key="7">
    <source>
        <dbReference type="Proteomes" id="UP000001299"/>
    </source>
</evidence>
<comment type="similarity">
    <text evidence="1">Belongs to the Gfo/Idh/MocA family.</text>
</comment>
<dbReference type="eggNOG" id="COG0673">
    <property type="taxonomic scope" value="Bacteria"/>
</dbReference>
<sequence length="379" mass="41858">MFGRVKVAIMGAGNIAGVMADTLKATKGVECYAVGSRSLEKAQKFASEHGVKKAYGSYAELVSDPKVELVYVATPHSEHFENVKLALSAGKNVICEKAFMLNRAQAEEVFRIAEEKKLLLTEAIWPRYMPLRSKLAEVIASNVIGQPYMLTANLGYNIAGVDRINLPELGGGALLDLGVYVLNFASMAFGNDVSDIASICTFNNHGMDMQDSITLRYKDGRMAVLNATALGISDRSGVIYGPKGYIVVDNINNFEAIHVYDSSYKKTASYKRPKQISGYEYEIESCVKAMKEGWLECPEMPHSETLKMLDMMDFIRKTNGIRFPGEEDAATQFEKTSAHNESSYQVERSDEQSAADISPRVETEQKPEVNSQSEESQES</sequence>